<comment type="caution">
    <text evidence="2">The sequence shown here is derived from an EMBL/GenBank/DDBJ whole genome shotgun (WGS) entry which is preliminary data.</text>
</comment>
<organism evidence="2 3">
    <name type="scientific">Phytobacter palmae</name>
    <dbReference type="NCBI Taxonomy" id="1855371"/>
    <lineage>
        <taxon>Bacteria</taxon>
        <taxon>Pseudomonadati</taxon>
        <taxon>Pseudomonadota</taxon>
        <taxon>Gammaproteobacteria</taxon>
        <taxon>Enterobacterales</taxon>
        <taxon>Enterobacteriaceae</taxon>
        <taxon>Phytobacter</taxon>
    </lineage>
</organism>
<keyword evidence="1" id="KW-1133">Transmembrane helix</keyword>
<proteinExistence type="predicted"/>
<reference evidence="2 3" key="1">
    <citation type="submission" date="2024-02" db="EMBL/GenBank/DDBJ databases">
        <title>Whole genome of MDR Enterobacteriaceae from southern Thailand.</title>
        <authorList>
            <person name="Surachat K."/>
        </authorList>
    </citation>
    <scope>NUCLEOTIDE SEQUENCE [LARGE SCALE GENOMIC DNA]</scope>
    <source>
        <strain evidence="2 3">PSU_29</strain>
    </source>
</reference>
<feature type="transmembrane region" description="Helical" evidence="1">
    <location>
        <begin position="23"/>
        <end position="45"/>
    </location>
</feature>
<keyword evidence="1" id="KW-0472">Membrane</keyword>
<keyword evidence="3" id="KW-1185">Reference proteome</keyword>
<evidence type="ECO:0000313" key="3">
    <source>
        <dbReference type="Proteomes" id="UP001411173"/>
    </source>
</evidence>
<dbReference type="Proteomes" id="UP001411173">
    <property type="component" value="Unassembled WGS sequence"/>
</dbReference>
<keyword evidence="1" id="KW-0812">Transmembrane</keyword>
<dbReference type="EMBL" id="JBCIVJ010000010">
    <property type="protein sequence ID" value="MEN0580140.1"/>
    <property type="molecule type" value="Genomic_DNA"/>
</dbReference>
<accession>A0ABU9V658</accession>
<evidence type="ECO:0000256" key="1">
    <source>
        <dbReference type="SAM" id="Phobius"/>
    </source>
</evidence>
<dbReference type="RefSeq" id="WP_343194131.1">
    <property type="nucleotide sequence ID" value="NZ_JBCIVJ010000010.1"/>
</dbReference>
<protein>
    <submittedName>
        <fullName evidence="2">Uncharacterized protein</fullName>
    </submittedName>
</protein>
<sequence length="48" mass="5179">MFLLSTFNSGMAMLEMLNYSEDVGLAASLGQILLCYLLYSGAILLSTV</sequence>
<name>A0ABU9V658_9ENTR</name>
<evidence type="ECO:0000313" key="2">
    <source>
        <dbReference type="EMBL" id="MEN0580140.1"/>
    </source>
</evidence>
<gene>
    <name evidence="2" type="ORF">AAIG39_14145</name>
</gene>